<sequence length="241" mass="27685">MTIRSSKPSGDLCDITPLATTPATTVPVAVPVEAKANPYALRPSTPSDIEEAGPNQPANGQTPYQSWPYHYVLPPREYYEDIMNMEILGRHLRWEHWVRQVETAYRIDFMASIYPPPPPPAPDPIRLSPYMSRTPYSMEELIFERSPSPPADYVNDIDIPLLTIGHPLLPDFRVEQEPYAVTTWHGWNWLNMHGELARLERIREERRMRAAEMRSERARNGHSHVETPSSVLPLLVKQEIE</sequence>
<evidence type="ECO:0000256" key="1">
    <source>
        <dbReference type="SAM" id="MobiDB-lite"/>
    </source>
</evidence>
<dbReference type="Proteomes" id="UP000030653">
    <property type="component" value="Unassembled WGS sequence"/>
</dbReference>
<reference evidence="2 3" key="1">
    <citation type="journal article" date="2012" name="Science">
        <title>The Paleozoic origin of enzymatic lignin decomposition reconstructed from 31 fungal genomes.</title>
        <authorList>
            <person name="Floudas D."/>
            <person name="Binder M."/>
            <person name="Riley R."/>
            <person name="Barry K."/>
            <person name="Blanchette R.A."/>
            <person name="Henrissat B."/>
            <person name="Martinez A.T."/>
            <person name="Otillar R."/>
            <person name="Spatafora J.W."/>
            <person name="Yadav J.S."/>
            <person name="Aerts A."/>
            <person name="Benoit I."/>
            <person name="Boyd A."/>
            <person name="Carlson A."/>
            <person name="Copeland A."/>
            <person name="Coutinho P.M."/>
            <person name="de Vries R.P."/>
            <person name="Ferreira P."/>
            <person name="Findley K."/>
            <person name="Foster B."/>
            <person name="Gaskell J."/>
            <person name="Glotzer D."/>
            <person name="Gorecki P."/>
            <person name="Heitman J."/>
            <person name="Hesse C."/>
            <person name="Hori C."/>
            <person name="Igarashi K."/>
            <person name="Jurgens J.A."/>
            <person name="Kallen N."/>
            <person name="Kersten P."/>
            <person name="Kohler A."/>
            <person name="Kuees U."/>
            <person name="Kumar T.K.A."/>
            <person name="Kuo A."/>
            <person name="LaButti K."/>
            <person name="Larrondo L.F."/>
            <person name="Lindquist E."/>
            <person name="Ling A."/>
            <person name="Lombard V."/>
            <person name="Lucas S."/>
            <person name="Lundell T."/>
            <person name="Martin R."/>
            <person name="McLaughlin D.J."/>
            <person name="Morgenstern I."/>
            <person name="Morin E."/>
            <person name="Murat C."/>
            <person name="Nagy L.G."/>
            <person name="Nolan M."/>
            <person name="Ohm R.A."/>
            <person name="Patyshakuliyeva A."/>
            <person name="Rokas A."/>
            <person name="Ruiz-Duenas F.J."/>
            <person name="Sabat G."/>
            <person name="Salamov A."/>
            <person name="Samejima M."/>
            <person name="Schmutz J."/>
            <person name="Slot J.C."/>
            <person name="St John F."/>
            <person name="Stenlid J."/>
            <person name="Sun H."/>
            <person name="Sun S."/>
            <person name="Syed K."/>
            <person name="Tsang A."/>
            <person name="Wiebenga A."/>
            <person name="Young D."/>
            <person name="Pisabarro A."/>
            <person name="Eastwood D.C."/>
            <person name="Martin F."/>
            <person name="Cullen D."/>
            <person name="Grigoriev I.V."/>
            <person name="Hibbett D.S."/>
        </authorList>
    </citation>
    <scope>NUCLEOTIDE SEQUENCE [LARGE SCALE GENOMIC DNA]</scope>
    <source>
        <strain evidence="2 3">DJM-731 SS1</strain>
    </source>
</reference>
<dbReference type="EMBL" id="JH795856">
    <property type="protein sequence ID" value="EJU05789.1"/>
    <property type="molecule type" value="Genomic_DNA"/>
</dbReference>
<organism evidence="2 3">
    <name type="scientific">Dacryopinax primogenitus (strain DJM 731)</name>
    <name type="common">Brown rot fungus</name>
    <dbReference type="NCBI Taxonomy" id="1858805"/>
    <lineage>
        <taxon>Eukaryota</taxon>
        <taxon>Fungi</taxon>
        <taxon>Dikarya</taxon>
        <taxon>Basidiomycota</taxon>
        <taxon>Agaricomycotina</taxon>
        <taxon>Dacrymycetes</taxon>
        <taxon>Dacrymycetales</taxon>
        <taxon>Dacrymycetaceae</taxon>
        <taxon>Dacryopinax</taxon>
    </lineage>
</organism>
<feature type="region of interest" description="Disordered" evidence="1">
    <location>
        <begin position="39"/>
        <end position="61"/>
    </location>
</feature>
<dbReference type="GeneID" id="63682962"/>
<gene>
    <name evidence="2" type="ORF">DACRYDRAFT_104277</name>
</gene>
<dbReference type="AlphaFoldDB" id="M5GAD4"/>
<keyword evidence="3" id="KW-1185">Reference proteome</keyword>
<dbReference type="RefSeq" id="XP_040632683.1">
    <property type="nucleotide sequence ID" value="XM_040767900.1"/>
</dbReference>
<accession>M5GAD4</accession>
<evidence type="ECO:0000313" key="2">
    <source>
        <dbReference type="EMBL" id="EJU05789.1"/>
    </source>
</evidence>
<dbReference type="HOGENOM" id="CLU_1151761_0_0_1"/>
<proteinExistence type="predicted"/>
<evidence type="ECO:0000313" key="3">
    <source>
        <dbReference type="Proteomes" id="UP000030653"/>
    </source>
</evidence>
<protein>
    <submittedName>
        <fullName evidence="2">Uncharacterized protein</fullName>
    </submittedName>
</protein>
<name>M5GAD4_DACPD</name>